<evidence type="ECO:0000256" key="12">
    <source>
        <dbReference type="SAM" id="SignalP"/>
    </source>
</evidence>
<dbReference type="EMBL" id="CH473960">
    <property type="protein sequence ID" value="EDM16624.1"/>
    <property type="molecule type" value="Genomic_DNA"/>
</dbReference>
<feature type="chain" id="PRO_5044699396" description="lysozyme" evidence="12">
    <location>
        <begin position="19"/>
        <end position="155"/>
    </location>
</feature>
<dbReference type="PANTHER" id="PTHR11407:SF28">
    <property type="entry name" value="LYSOZYME C"/>
    <property type="match status" value="1"/>
</dbReference>
<dbReference type="GO" id="GO:0031640">
    <property type="term" value="P:killing of cells of another organism"/>
    <property type="evidence" value="ECO:0007669"/>
    <property type="project" value="UniProtKB-KW"/>
</dbReference>
<dbReference type="FunFam" id="1.10.530.10:FF:000001">
    <property type="entry name" value="Lysozyme C"/>
    <property type="match status" value="1"/>
</dbReference>
<evidence type="ECO:0000256" key="10">
    <source>
        <dbReference type="ARBA" id="ARBA00032459"/>
    </source>
</evidence>
<dbReference type="SMART" id="SM00263">
    <property type="entry name" value="LYZ1"/>
    <property type="match status" value="1"/>
</dbReference>
<keyword evidence="7" id="KW-0378">Hydrolase</keyword>
<dbReference type="Pfam" id="PF00062">
    <property type="entry name" value="Lys"/>
    <property type="match status" value="1"/>
</dbReference>
<sequence length="155" mass="17093">MKALLVLGFLLLSASVQAKVFKHCELARILRSSALAGYRGVSLENWMCMAQHESNFDTEAINYNSTDQSTDYGIFQINSRYWCNDGKTPRAVNACGIPCSGAFCTLSCSHREEFETPAKERHSQPGHCEHPLKWKPLGNAPAECQSCCPYISAAG</sequence>
<evidence type="ECO:0000313" key="14">
    <source>
        <dbReference type="EMBL" id="EDM16624.1"/>
    </source>
</evidence>
<reference evidence="13" key="1">
    <citation type="journal article" date="2004" name="Genome Res.">
        <title>The status, quality, and expansion of the NIH full-length cDNA project: the Mammalian Gene Collection (MGC).</title>
        <authorList>
            <consortium name="The MGC Project Team"/>
            <person name="Gerhard D.S."/>
            <person name="Wagner L."/>
            <person name="Feingold E.A."/>
            <person name="Shenmen C.M."/>
            <person name="Grouse L.H."/>
            <person name="Schuler G."/>
            <person name="Klein S.L."/>
            <person name="Old S."/>
            <person name="Rasooly R."/>
            <person name="Good P."/>
            <person name="Guyer M."/>
            <person name="Peck A.M."/>
            <person name="Derge J.G."/>
            <person name="Lipman D."/>
            <person name="Collins F.S."/>
            <person name="Jang W."/>
            <person name="Sherry S."/>
            <person name="Feolo M."/>
            <person name="Misquitta L."/>
            <person name="Lee E."/>
            <person name="Rotmistrovsky K."/>
            <person name="Greenhut S.F."/>
            <person name="Schaefer C.F."/>
            <person name="Buetow K."/>
            <person name="Bonner T.I."/>
            <person name="Haussler D."/>
            <person name="Kent J."/>
            <person name="Kiekhaus M."/>
            <person name="Furey T."/>
            <person name="Brent M."/>
            <person name="Prange C."/>
            <person name="Schreiber K."/>
            <person name="Shapiro N."/>
            <person name="Bhat N.K."/>
            <person name="Hopkins R.F."/>
            <person name="Hsie F."/>
            <person name="Driscoll T."/>
            <person name="Soares M.B."/>
            <person name="Casavant T.L."/>
            <person name="Scheetz T.E."/>
            <person name="Brown-stein M.J."/>
            <person name="Usdin T.B."/>
            <person name="Toshiyuki S."/>
            <person name="Carninci P."/>
            <person name="Piao Y."/>
            <person name="Dudekula D.B."/>
            <person name="Ko M.S."/>
            <person name="Kawakami K."/>
            <person name="Suzuki Y."/>
            <person name="Sugano S."/>
            <person name="Gruber C.E."/>
            <person name="Smith M.R."/>
            <person name="Simmons B."/>
            <person name="Moore T."/>
            <person name="Waterman R."/>
            <person name="Johnson S.L."/>
            <person name="Ruan Y."/>
            <person name="Wei C.L."/>
            <person name="Mathavan S."/>
            <person name="Gunaratne P.H."/>
            <person name="Wu J."/>
            <person name="Garcia A.M."/>
            <person name="Hulyk S.W."/>
            <person name="Fuh E."/>
            <person name="Yuan Y."/>
            <person name="Sneed A."/>
            <person name="Kowis C."/>
            <person name="Hodgson A."/>
            <person name="Muzny D.M."/>
            <person name="McPherson J."/>
            <person name="Gibbs R.A."/>
            <person name="Fahey J."/>
            <person name="Helton E."/>
            <person name="Ketteman M."/>
            <person name="Madan A."/>
            <person name="Rodrigues S."/>
            <person name="Sanchez A."/>
            <person name="Whiting M."/>
            <person name="Madari A."/>
            <person name="Young A.C."/>
            <person name="Wetherby K.D."/>
            <person name="Granite S.J."/>
            <person name="Kwong P.N."/>
            <person name="Brinkley C.P."/>
            <person name="Pearson R.L."/>
            <person name="Bouffard G.G."/>
            <person name="Blakesly R.W."/>
            <person name="Green E.D."/>
            <person name="Dickson M.C."/>
            <person name="Rodriguez A.C."/>
            <person name="Grimwood J."/>
            <person name="Schmutz J."/>
            <person name="Myers R.M."/>
            <person name="Butterfield Y.S."/>
            <person name="Griffith M."/>
            <person name="Griffith O.L."/>
            <person name="Krzywinski M.I."/>
            <person name="Liao N."/>
            <person name="Morin R."/>
            <person name="Morrin R."/>
            <person name="Palmquist D."/>
            <person name="Petrescu A.S."/>
            <person name="Skalska U."/>
            <person name="Smailus D.E."/>
            <person name="Stott J.M."/>
            <person name="Schnerch A."/>
            <person name="Schein J.E."/>
            <person name="Jones S.J."/>
            <person name="Holt R.A."/>
            <person name="Baross A."/>
            <person name="Marra M.A."/>
            <person name="Clifton S."/>
            <person name="Makowski K.A."/>
            <person name="Bosak S."/>
            <person name="Malek J."/>
        </authorList>
    </citation>
    <scope>NUCLEOTIDE SEQUENCE [LARGE SCALE MRNA]</scope>
    <source>
        <tissue evidence="13">Prostate</tissue>
    </source>
</reference>
<dbReference type="OrthoDB" id="17373at2759"/>
<evidence type="ECO:0000256" key="7">
    <source>
        <dbReference type="ARBA" id="ARBA00022801"/>
    </source>
</evidence>
<dbReference type="PRINTS" id="PR00137">
    <property type="entry name" value="LYSOZYME"/>
</dbReference>
<evidence type="ECO:0000256" key="3">
    <source>
        <dbReference type="ARBA" id="ARBA00011245"/>
    </source>
</evidence>
<feature type="signal peptide" evidence="12">
    <location>
        <begin position="1"/>
        <end position="18"/>
    </location>
</feature>
<keyword evidence="12" id="KW-0732">Signal</keyword>
<dbReference type="OMA" id="KWMCLAR"/>
<evidence type="ECO:0000256" key="8">
    <source>
        <dbReference type="ARBA" id="ARBA00023157"/>
    </source>
</evidence>
<reference evidence="14" key="2">
    <citation type="journal article" date="2005" name="Genome Res.">
        <title>Gene and alternative splicing annotation with AIR.</title>
        <authorList>
            <person name="Florea L."/>
            <person name="Di Francesco V."/>
            <person name="Miller J."/>
            <person name="Turner R."/>
            <person name="Yao A."/>
            <person name="Harris M."/>
            <person name="Walenz B."/>
            <person name="Mobarry C."/>
            <person name="Merkulov G.V."/>
            <person name="Charlab R."/>
            <person name="Dew I."/>
            <person name="Deng Z."/>
            <person name="Istrail S."/>
            <person name="Li P."/>
            <person name="Sutton G."/>
        </authorList>
    </citation>
    <scope>NUCLEOTIDE SEQUENCE</scope>
    <source>
        <strain evidence="14">BN</strain>
    </source>
</reference>
<keyword evidence="8" id="KW-1015">Disulfide bond</keyword>
<dbReference type="RGD" id="1593616">
    <property type="gene designation" value="Lyc2"/>
</dbReference>
<dbReference type="CDD" id="cd16897">
    <property type="entry name" value="LYZ_C"/>
    <property type="match status" value="1"/>
</dbReference>
<evidence type="ECO:0000256" key="9">
    <source>
        <dbReference type="ARBA" id="ARBA00023295"/>
    </source>
</evidence>
<evidence type="ECO:0000256" key="5">
    <source>
        <dbReference type="ARBA" id="ARBA00022529"/>
    </source>
</evidence>
<dbReference type="GO" id="GO:0042742">
    <property type="term" value="P:defense response to bacterium"/>
    <property type="evidence" value="ECO:0007669"/>
    <property type="project" value="UniProtKB-KW"/>
</dbReference>
<dbReference type="EMBL" id="BC166737">
    <property type="protein sequence ID" value="AAI66737.1"/>
    <property type="molecule type" value="mRNA"/>
</dbReference>
<dbReference type="HOGENOM" id="CLU_1694959_0_0_1"/>
<dbReference type="PROSITE" id="PS51348">
    <property type="entry name" value="GLYCOSYL_HYDROL_F22_2"/>
    <property type="match status" value="1"/>
</dbReference>
<comment type="catalytic activity">
    <reaction evidence="1">
        <text>Hydrolysis of (1-&gt;4)-beta-linkages between N-acetylmuramic acid and N-acetyl-D-glucosamine residues in a peptidoglycan and between N-acetyl-D-glucosamine residues in chitodextrins.</text>
        <dbReference type="EC" id="3.2.1.17"/>
    </reaction>
</comment>
<dbReference type="PANTHER" id="PTHR11407">
    <property type="entry name" value="LYSOZYME C"/>
    <property type="match status" value="1"/>
</dbReference>
<organism evidence="13">
    <name type="scientific">Rattus norvegicus</name>
    <name type="common">Rat</name>
    <dbReference type="NCBI Taxonomy" id="10116"/>
    <lineage>
        <taxon>Eukaryota</taxon>
        <taxon>Metazoa</taxon>
        <taxon>Chordata</taxon>
        <taxon>Craniata</taxon>
        <taxon>Vertebrata</taxon>
        <taxon>Euteleostomi</taxon>
        <taxon>Mammalia</taxon>
        <taxon>Eutheria</taxon>
        <taxon>Euarchontoglires</taxon>
        <taxon>Glires</taxon>
        <taxon>Rodentia</taxon>
        <taxon>Myomorpha</taxon>
        <taxon>Muroidea</taxon>
        <taxon>Muridae</taxon>
        <taxon>Murinae</taxon>
        <taxon>Rattus</taxon>
    </lineage>
</organism>
<gene>
    <name evidence="13 15" type="primary">Lyc2</name>
    <name evidence="14" type="ORF">rCG_48647</name>
</gene>
<dbReference type="Proteomes" id="UP000234681">
    <property type="component" value="Chromosome 7"/>
</dbReference>
<dbReference type="Gene3D" id="1.10.530.10">
    <property type="match status" value="1"/>
</dbReference>
<reference evidence="14" key="3">
    <citation type="submission" date="2005-09" db="EMBL/GenBank/DDBJ databases">
        <authorList>
            <person name="Mural R.J."/>
            <person name="Li P.W."/>
            <person name="Adams M.D."/>
            <person name="Amanatides P.G."/>
            <person name="Baden-Tillson H."/>
            <person name="Barnstead M."/>
            <person name="Chin S.H."/>
            <person name="Dew I."/>
            <person name="Evans C.A."/>
            <person name="Ferriera S."/>
            <person name="Flanigan M."/>
            <person name="Fosler C."/>
            <person name="Glodek A."/>
            <person name="Gu Z."/>
            <person name="Holt R.A."/>
            <person name="Jennings D."/>
            <person name="Kraft C.L."/>
            <person name="Lu F."/>
            <person name="Nguyen T."/>
            <person name="Nusskern D.R."/>
            <person name="Pfannkoch C.M."/>
            <person name="Sitter C."/>
            <person name="Sutton G.G."/>
            <person name="Venter J.C."/>
            <person name="Wang Z."/>
            <person name="Woodage T."/>
            <person name="Zheng X.H."/>
            <person name="Zhong F."/>
        </authorList>
    </citation>
    <scope>NUCLEOTIDE SEQUENCE</scope>
    <source>
        <strain evidence="14">BN</strain>
    </source>
</reference>
<evidence type="ECO:0000256" key="1">
    <source>
        <dbReference type="ARBA" id="ARBA00000632"/>
    </source>
</evidence>
<evidence type="ECO:0000313" key="13">
    <source>
        <dbReference type="EMBL" id="AAI66737.1"/>
    </source>
</evidence>
<protein>
    <recommendedName>
        <fullName evidence="4">lysozyme</fullName>
        <ecNumber evidence="4">3.2.1.17</ecNumber>
    </recommendedName>
    <alternativeName>
        <fullName evidence="10">1,4-beta-N-acetylmuramidase C</fullName>
    </alternativeName>
</protein>
<dbReference type="SUPFAM" id="SSF53955">
    <property type="entry name" value="Lysozyme-like"/>
    <property type="match status" value="1"/>
</dbReference>
<dbReference type="AlphaFoldDB" id="A0A9K3Y798"/>
<evidence type="ECO:0000256" key="11">
    <source>
        <dbReference type="RuleBase" id="RU004440"/>
    </source>
</evidence>
<keyword evidence="5" id="KW-0929">Antimicrobial</keyword>
<dbReference type="InterPro" id="IPR001916">
    <property type="entry name" value="Glyco_hydro_22"/>
</dbReference>
<evidence type="ECO:0000256" key="2">
    <source>
        <dbReference type="ARBA" id="ARBA00010859"/>
    </source>
</evidence>
<dbReference type="PRINTS" id="PR00135">
    <property type="entry name" value="LYZLACT"/>
</dbReference>
<evidence type="ECO:0000256" key="6">
    <source>
        <dbReference type="ARBA" id="ARBA00022638"/>
    </source>
</evidence>
<dbReference type="InterPro" id="IPR023346">
    <property type="entry name" value="Lysozyme-like_dom_sf"/>
</dbReference>
<dbReference type="EC" id="3.2.1.17" evidence="4"/>
<keyword evidence="9" id="KW-0326">Glycosidase</keyword>
<comment type="subunit">
    <text evidence="3">Monomer.</text>
</comment>
<dbReference type="SMR" id="A0A9K3Y798"/>
<dbReference type="GO" id="GO:0003796">
    <property type="term" value="F:lysozyme activity"/>
    <property type="evidence" value="ECO:0007669"/>
    <property type="project" value="UniProtKB-EC"/>
</dbReference>
<proteinExistence type="evidence at transcript level"/>
<keyword evidence="6" id="KW-0081">Bacteriolytic enzyme</keyword>
<evidence type="ECO:0000313" key="15">
    <source>
        <dbReference type="RGD" id="1593616"/>
    </source>
</evidence>
<comment type="similarity">
    <text evidence="2 11">Belongs to the glycosyl hydrolase 22 family.</text>
</comment>
<accession>A0A9K3Y798</accession>
<dbReference type="InterPro" id="IPR000974">
    <property type="entry name" value="Glyco_hydro_22_lys"/>
</dbReference>
<evidence type="ECO:0000256" key="4">
    <source>
        <dbReference type="ARBA" id="ARBA00012732"/>
    </source>
</evidence>
<name>A0A9K3Y798_RAT</name>